<dbReference type="Proteomes" id="UP000030758">
    <property type="component" value="Unassembled WGS sequence"/>
</dbReference>
<accession>A0A085NDJ7</accession>
<reference evidence="1" key="1">
    <citation type="journal article" date="2014" name="Nat. Genet.">
        <title>Genome and transcriptome of the porcine whipworm Trichuris suis.</title>
        <authorList>
            <person name="Jex A.R."/>
            <person name="Nejsum P."/>
            <person name="Schwarz E.M."/>
            <person name="Hu L."/>
            <person name="Young N.D."/>
            <person name="Hall R.S."/>
            <person name="Korhonen P.K."/>
            <person name="Liao S."/>
            <person name="Thamsborg S."/>
            <person name="Xia J."/>
            <person name="Xu P."/>
            <person name="Wang S."/>
            <person name="Scheerlinck J.P."/>
            <person name="Hofmann A."/>
            <person name="Sternberg P.W."/>
            <person name="Wang J."/>
            <person name="Gasser R.B."/>
        </authorList>
    </citation>
    <scope>NUCLEOTIDE SEQUENCE [LARGE SCALE GENOMIC DNA]</scope>
    <source>
        <strain evidence="1">DCEP-RM93F</strain>
    </source>
</reference>
<evidence type="ECO:0000313" key="1">
    <source>
        <dbReference type="EMBL" id="KFD67543.1"/>
    </source>
</evidence>
<gene>
    <name evidence="1" type="ORF">M514_13125</name>
</gene>
<dbReference type="AlphaFoldDB" id="A0A085NDJ7"/>
<dbReference type="EMBL" id="KL367513">
    <property type="protein sequence ID" value="KFD67543.1"/>
    <property type="molecule type" value="Genomic_DNA"/>
</dbReference>
<organism evidence="1">
    <name type="scientific">Trichuris suis</name>
    <name type="common">pig whipworm</name>
    <dbReference type="NCBI Taxonomy" id="68888"/>
    <lineage>
        <taxon>Eukaryota</taxon>
        <taxon>Metazoa</taxon>
        <taxon>Ecdysozoa</taxon>
        <taxon>Nematoda</taxon>
        <taxon>Enoplea</taxon>
        <taxon>Dorylaimia</taxon>
        <taxon>Trichinellida</taxon>
        <taxon>Trichuridae</taxon>
        <taxon>Trichuris</taxon>
    </lineage>
</organism>
<proteinExistence type="predicted"/>
<name>A0A085NDJ7_9BILA</name>
<protein>
    <submittedName>
        <fullName evidence="1">Uncharacterized protein</fullName>
    </submittedName>
</protein>
<sequence length="168" mass="19268">MQFCCTITFAYLFCFGVLHLFFSTEELEQSSTFQNERPHPIAISWTSESLKTGVTIMVLALQYRAMITSIEDVAIQKGLFFCCCFMFIQCCVSTYELKQSAKRTLLAECALLLKYTCLISNLIYYQIIQPNSILNKMHRRPMVQKSDEDQSNTCDLAAMSTSNINKEE</sequence>